<dbReference type="Proteomes" id="UP000198921">
    <property type="component" value="Unassembled WGS sequence"/>
</dbReference>
<gene>
    <name evidence="9" type="ORF">SAMN05660209_05130</name>
</gene>
<dbReference type="InterPro" id="IPR007867">
    <property type="entry name" value="GMC_OxRtase_C"/>
</dbReference>
<dbReference type="PANTHER" id="PTHR42784">
    <property type="entry name" value="PYRANOSE 2-OXIDASE"/>
    <property type="match status" value="1"/>
</dbReference>
<accession>A0A1H3RCG6</accession>
<evidence type="ECO:0000256" key="6">
    <source>
        <dbReference type="SAM" id="MobiDB-lite"/>
    </source>
</evidence>
<dbReference type="STRING" id="1137993.SAMN05660209_05130"/>
<dbReference type="PANTHER" id="PTHR42784:SF1">
    <property type="entry name" value="PYRANOSE 2-OXIDASE"/>
    <property type="match status" value="1"/>
</dbReference>
<evidence type="ECO:0000256" key="5">
    <source>
        <dbReference type="ARBA" id="ARBA00023002"/>
    </source>
</evidence>
<feature type="region of interest" description="Disordered" evidence="6">
    <location>
        <begin position="495"/>
        <end position="515"/>
    </location>
</feature>
<name>A0A1H3RCG6_9ACTN</name>
<dbReference type="SUPFAM" id="SSF51905">
    <property type="entry name" value="FAD/NAD(P)-binding domain"/>
    <property type="match status" value="1"/>
</dbReference>
<dbReference type="Gene3D" id="2.60.120.560">
    <property type="entry name" value="Exo-inulinase, domain 1"/>
    <property type="match status" value="1"/>
</dbReference>
<feature type="domain" description="Glucose-methanol-choline oxidoreductase C-terminal" evidence="7">
    <location>
        <begin position="500"/>
        <end position="623"/>
    </location>
</feature>
<sequence>MVTIRTPESTTFTFDVLGRYSCNTLQEALDSQRTDHPDQGDARPFDYIIVGGGSFGAVLAARLFNLDVSHRARILVLEAGPLILSEHVQNLPPDFSPPPKEEPGSVWGVPWQPKSPKDWNNKFPGLAFCVGGRSLFWGGWSPYFIDSEVADPSWPASVVTDLTTKVLPAGSQNPTESYLDTAAQQIGTDDTNDFISGPLHTALKQRLFKGLTARAGGAAADVLTGNRGALNAEDDLEAPLAVASASPRPGMFALNKFSSVQLLFRAQRIAQAEAQAAARAETPENQGRLPEIQNSKKRLMLVDNCYVTRLERSGKRITRIHVKYRGADGQVDVPASGRVFLALGTIENTRQALVAVPEKPEIGRNLMAHLRSNLTLRVPRDSFAGLPPELQVSALFVKGIHTHPVDNSKGYYHIQITASGVGQLGMNSEAELFKKIPNIEELDQFRDLTDKWVVLTLRGIGEMVGVKSSNPQNRITPGAPDGNGVPYADVRLETNWDDPADPRITDNADPKRTKDNDLWDAMDAASEELAKIFANGGTIEYLSRPNEAGNAHWQDTPPATDLRRDTLSSTHHEAGTLWMGDDPNTSVTDPTGRIWEVDNLYVVGPALLPTIGSPNPMLSGVALTRRTADKLAPTPLAVTPEANFISLFDGTERTFQRWRSAGPGTFALQDGLLVAQPSGDQTVFFYAAETFTDYVLRLQFRLPGPVDSFGKVIGNSGVFLRFRYPHTRWPDVNAVQPLAQGNPAWVASVTGFEVQIDEQGRPDFGDKHRTGAVYGIPAGQGGEPQEQTFQAGPVLQPGTWYEFEITVTSDPAGDQYVSKVGPVQAGQPTVFTQVASFTKPADKYQNRGLAPAAGNSSGYIGLQAYISKVAFRHIRIQEK</sequence>
<evidence type="ECO:0000259" key="8">
    <source>
        <dbReference type="Pfam" id="PF06439"/>
    </source>
</evidence>
<dbReference type="GO" id="GO:0016614">
    <property type="term" value="F:oxidoreductase activity, acting on CH-OH group of donors"/>
    <property type="evidence" value="ECO:0007669"/>
    <property type="project" value="InterPro"/>
</dbReference>
<proteinExistence type="inferred from homology"/>
<feature type="domain" description="3-keto-alpha-glucoside-1,2-lyase/3-keto-2-hydroxy-glucal hydratase" evidence="8">
    <location>
        <begin position="644"/>
        <end position="877"/>
    </location>
</feature>
<keyword evidence="3" id="KW-0285">Flavoprotein</keyword>
<keyword evidence="10" id="KW-1185">Reference proteome</keyword>
<evidence type="ECO:0000313" key="10">
    <source>
        <dbReference type="Proteomes" id="UP000198921"/>
    </source>
</evidence>
<evidence type="ECO:0000313" key="9">
    <source>
        <dbReference type="EMBL" id="SDZ23522.1"/>
    </source>
</evidence>
<keyword evidence="4" id="KW-0274">FAD</keyword>
<evidence type="ECO:0000256" key="4">
    <source>
        <dbReference type="ARBA" id="ARBA00022827"/>
    </source>
</evidence>
<dbReference type="GO" id="GO:0016787">
    <property type="term" value="F:hydrolase activity"/>
    <property type="evidence" value="ECO:0007669"/>
    <property type="project" value="InterPro"/>
</dbReference>
<dbReference type="InterPro" id="IPR051473">
    <property type="entry name" value="P2Ox-like"/>
</dbReference>
<evidence type="ECO:0000256" key="2">
    <source>
        <dbReference type="ARBA" id="ARBA00010790"/>
    </source>
</evidence>
<organism evidence="9 10">
    <name type="scientific">Geodermatophilus africanus</name>
    <dbReference type="NCBI Taxonomy" id="1137993"/>
    <lineage>
        <taxon>Bacteria</taxon>
        <taxon>Bacillati</taxon>
        <taxon>Actinomycetota</taxon>
        <taxon>Actinomycetes</taxon>
        <taxon>Geodermatophilales</taxon>
        <taxon>Geodermatophilaceae</taxon>
        <taxon>Geodermatophilus</taxon>
    </lineage>
</organism>
<dbReference type="EMBL" id="FNOT01000035">
    <property type="protein sequence ID" value="SDZ23522.1"/>
    <property type="molecule type" value="Genomic_DNA"/>
</dbReference>
<dbReference type="InterPro" id="IPR010496">
    <property type="entry name" value="AL/BT2_dom"/>
</dbReference>
<comment type="cofactor">
    <cofactor evidence="1">
        <name>FAD</name>
        <dbReference type="ChEBI" id="CHEBI:57692"/>
    </cofactor>
</comment>
<evidence type="ECO:0000256" key="3">
    <source>
        <dbReference type="ARBA" id="ARBA00022630"/>
    </source>
</evidence>
<evidence type="ECO:0000256" key="1">
    <source>
        <dbReference type="ARBA" id="ARBA00001974"/>
    </source>
</evidence>
<dbReference type="Pfam" id="PF05199">
    <property type="entry name" value="GMC_oxred_C"/>
    <property type="match status" value="1"/>
</dbReference>
<reference evidence="10" key="1">
    <citation type="submission" date="2016-10" db="EMBL/GenBank/DDBJ databases">
        <authorList>
            <person name="Varghese N."/>
            <person name="Submissions S."/>
        </authorList>
    </citation>
    <scope>NUCLEOTIDE SEQUENCE [LARGE SCALE GENOMIC DNA]</scope>
    <source>
        <strain evidence="10">DSM 45422</strain>
    </source>
</reference>
<dbReference type="InterPro" id="IPR036188">
    <property type="entry name" value="FAD/NAD-bd_sf"/>
</dbReference>
<dbReference type="Gene3D" id="3.50.50.60">
    <property type="entry name" value="FAD/NAD(P)-binding domain"/>
    <property type="match status" value="2"/>
</dbReference>
<dbReference type="Pfam" id="PF06439">
    <property type="entry name" value="3keto-disac_hyd"/>
    <property type="match status" value="1"/>
</dbReference>
<comment type="similarity">
    <text evidence="2">Belongs to the GMC oxidoreductase family.</text>
</comment>
<protein>
    <submittedName>
        <fullName evidence="9">Choline dehydrogenase</fullName>
    </submittedName>
</protein>
<evidence type="ECO:0000259" key="7">
    <source>
        <dbReference type="Pfam" id="PF05199"/>
    </source>
</evidence>
<dbReference type="AlphaFoldDB" id="A0A1H3RCG6"/>
<keyword evidence="5" id="KW-0560">Oxidoreductase</keyword>